<dbReference type="KEGG" id="spar:SPRG_02444"/>
<dbReference type="STRING" id="695850.A0A067D1Y9"/>
<evidence type="ECO:0000313" key="3">
    <source>
        <dbReference type="Proteomes" id="UP000030745"/>
    </source>
</evidence>
<dbReference type="VEuPathDB" id="FungiDB:SPRG_02444"/>
<accession>A0A067D1Y9</accession>
<dbReference type="AlphaFoldDB" id="A0A067D1Y9"/>
<dbReference type="Gene3D" id="2.60.40.10">
    <property type="entry name" value="Immunoglobulins"/>
    <property type="match status" value="2"/>
</dbReference>
<dbReference type="InterPro" id="IPR013783">
    <property type="entry name" value="Ig-like_fold"/>
</dbReference>
<gene>
    <name evidence="2" type="ORF">SPRG_02444</name>
</gene>
<dbReference type="Pfam" id="PF24771">
    <property type="entry name" value="Ig_CFAP74_1st"/>
    <property type="match status" value="1"/>
</dbReference>
<dbReference type="GeneID" id="24124999"/>
<dbReference type="OrthoDB" id="5538672at2759"/>
<dbReference type="RefSeq" id="XP_012196410.1">
    <property type="nucleotide sequence ID" value="XM_012341020.1"/>
</dbReference>
<dbReference type="GO" id="GO:0003341">
    <property type="term" value="P:cilium movement"/>
    <property type="evidence" value="ECO:0007669"/>
    <property type="project" value="InterPro"/>
</dbReference>
<keyword evidence="3" id="KW-1185">Reference proteome</keyword>
<evidence type="ECO:0008006" key="4">
    <source>
        <dbReference type="Google" id="ProtNLM"/>
    </source>
</evidence>
<reference evidence="2 3" key="1">
    <citation type="journal article" date="2013" name="PLoS Genet.">
        <title>Distinctive expansion of potential virulence genes in the genome of the oomycete fish pathogen Saprolegnia parasitica.</title>
        <authorList>
            <person name="Jiang R.H."/>
            <person name="de Bruijn I."/>
            <person name="Haas B.J."/>
            <person name="Belmonte R."/>
            <person name="Lobach L."/>
            <person name="Christie J."/>
            <person name="van den Ackerveken G."/>
            <person name="Bottin A."/>
            <person name="Bulone V."/>
            <person name="Diaz-Moreno S.M."/>
            <person name="Dumas B."/>
            <person name="Fan L."/>
            <person name="Gaulin E."/>
            <person name="Govers F."/>
            <person name="Grenville-Briggs L.J."/>
            <person name="Horner N.R."/>
            <person name="Levin J.Z."/>
            <person name="Mammella M."/>
            <person name="Meijer H.J."/>
            <person name="Morris P."/>
            <person name="Nusbaum C."/>
            <person name="Oome S."/>
            <person name="Phillips A.J."/>
            <person name="van Rooyen D."/>
            <person name="Rzeszutek E."/>
            <person name="Saraiva M."/>
            <person name="Secombes C.J."/>
            <person name="Seidl M.F."/>
            <person name="Snel B."/>
            <person name="Stassen J.H."/>
            <person name="Sykes S."/>
            <person name="Tripathy S."/>
            <person name="van den Berg H."/>
            <person name="Vega-Arreguin J.C."/>
            <person name="Wawra S."/>
            <person name="Young S.K."/>
            <person name="Zeng Q."/>
            <person name="Dieguez-Uribeondo J."/>
            <person name="Russ C."/>
            <person name="Tyler B.M."/>
            <person name="van West P."/>
        </authorList>
    </citation>
    <scope>NUCLEOTIDE SEQUENCE [LARGE SCALE GENOMIC DNA]</scope>
    <source>
        <strain evidence="2 3">CBS 223.65</strain>
    </source>
</reference>
<dbReference type="EMBL" id="KK583194">
    <property type="protein sequence ID" value="KDO32746.1"/>
    <property type="molecule type" value="Genomic_DNA"/>
</dbReference>
<dbReference type="InterPro" id="IPR029676">
    <property type="entry name" value="CFAP221"/>
</dbReference>
<dbReference type="OMA" id="PAGFQYY"/>
<dbReference type="PANTHER" id="PTHR46500:SF1">
    <property type="entry name" value="CILIA- AND FLAGELLA-ASSOCIATED PROTEIN 221"/>
    <property type="match status" value="1"/>
</dbReference>
<protein>
    <recommendedName>
        <fullName evidence="4">Abnormal spindle-like microcephaly-associated protein ASH domain-containing protein</fullName>
    </recommendedName>
</protein>
<feature type="compositionally biased region" description="Basic and acidic residues" evidence="1">
    <location>
        <begin position="246"/>
        <end position="258"/>
    </location>
</feature>
<evidence type="ECO:0000256" key="1">
    <source>
        <dbReference type="SAM" id="MobiDB-lite"/>
    </source>
</evidence>
<dbReference type="PANTHER" id="PTHR46500">
    <property type="entry name" value="CILIA- AND FLAGELLA-ASSOCIATED PROTEIN 221"/>
    <property type="match status" value="1"/>
</dbReference>
<name>A0A067D1Y9_SAPPC</name>
<organism evidence="2 3">
    <name type="scientific">Saprolegnia parasitica (strain CBS 223.65)</name>
    <dbReference type="NCBI Taxonomy" id="695850"/>
    <lineage>
        <taxon>Eukaryota</taxon>
        <taxon>Sar</taxon>
        <taxon>Stramenopiles</taxon>
        <taxon>Oomycota</taxon>
        <taxon>Saprolegniomycetes</taxon>
        <taxon>Saprolegniales</taxon>
        <taxon>Saprolegniaceae</taxon>
        <taxon>Saprolegnia</taxon>
    </lineage>
</organism>
<feature type="region of interest" description="Disordered" evidence="1">
    <location>
        <begin position="246"/>
        <end position="270"/>
    </location>
</feature>
<sequence length="858" mass="94832">MDLVAARATPTDPKLLRPLVSQQFGLVGRNAVLEAVPQAVHFGGFALGVTHTQRVRILNKSTATTRLHLLVPTAAPFRVEYDRKGNIYAGMSEEIFIAFTPTEHKYYYDCIHVHSAEGNFIIPIHGYPVVNKIAFPSSIHFGATPLGHVAQRVLELTCSVPIEFEFRIEVLKAHSSIGIEPTSGVIPANGTAHITVRFQPIVLANVFSEIELHIAQFNFTPKLCTISGFSSPGLQATIAGGDEEAKVEMAPEPDEKANATEPPRWMPKRPAAKPLEMTLPTETTVDGLKIPKHLDSVSATNFILTQQAGKFKPKDLKKAIDENRALRKRQKAEQEALRQKTGSAGGRLSFDVIYMEATVAAKPTTRQLQELVFLQDLQDINKMEKDLEFQSNREYIGDDLLTPESIATIQRVRSANAAEKAAKERELLRQTFHSHGSSAQSTPPMRSVLPALLTPATLPDFNEYKNDLWAKRKRALARFIQVVSGCILRLRVAKRLRKIQAWLGNATTRAEVRRMVERDWKLALMNVSTTAVASRRQQDAIGSSESAFAPSYQLRSFPVYMESDSRLRFPVETTIETAFSDFNFFPLHVPHEADVTGYKPHPLLSIPQYAPLELQRKMRSGALHEAGTRAPRAIAAPKDTELLAAVPASQLKWSIALRPTFFCLPPASPRIYTPLGATPLATDAAYALRPQLRPRNVPRTVISLLGDTPGTISLSTTVPYLLHTAWHCTVDTDDHMRLWDLPSVAPPLAMSASNSVEVLSDSESDNEDETNVIVPSMADAEKLFHESASPSLASLAAFARYDALLHLDDGYKRYRHDLCAQLPKQMALVAQHVKDARASFVLQGHGDVLPLHQGTSCS</sequence>
<dbReference type="Proteomes" id="UP000030745">
    <property type="component" value="Unassembled WGS sequence"/>
</dbReference>
<dbReference type="GO" id="GO:0044458">
    <property type="term" value="P:motile cilium assembly"/>
    <property type="evidence" value="ECO:0007669"/>
    <property type="project" value="TreeGrafter"/>
</dbReference>
<dbReference type="GO" id="GO:0097729">
    <property type="term" value="C:9+2 motile cilium"/>
    <property type="evidence" value="ECO:0007669"/>
    <property type="project" value="TreeGrafter"/>
</dbReference>
<proteinExistence type="predicted"/>
<evidence type="ECO:0000313" key="2">
    <source>
        <dbReference type="EMBL" id="KDO32746.1"/>
    </source>
</evidence>